<dbReference type="AlphaFoldDB" id="A0A382SX77"/>
<feature type="region of interest" description="Disordered" evidence="1">
    <location>
        <begin position="1"/>
        <end position="24"/>
    </location>
</feature>
<sequence>MKNPFGQMARDYNKADKKKSRVTSGLGHKELAKELERMANEVGMRCHYSGVLLTLDCRDCFKLSFDRIDNSIGHTLDNMVVTSKILNIMRGNMDYDQWVSEAQWKSSKMLEMAQG</sequence>
<gene>
    <name evidence="2" type="ORF">METZ01_LOCUS366385</name>
</gene>
<organism evidence="2">
    <name type="scientific">marine metagenome</name>
    <dbReference type="NCBI Taxonomy" id="408172"/>
    <lineage>
        <taxon>unclassified sequences</taxon>
        <taxon>metagenomes</taxon>
        <taxon>ecological metagenomes</taxon>
    </lineage>
</organism>
<protein>
    <submittedName>
        <fullName evidence="2">Uncharacterized protein</fullName>
    </submittedName>
</protein>
<reference evidence="2" key="1">
    <citation type="submission" date="2018-05" db="EMBL/GenBank/DDBJ databases">
        <authorList>
            <person name="Lanie J.A."/>
            <person name="Ng W.-L."/>
            <person name="Kazmierczak K.M."/>
            <person name="Andrzejewski T.M."/>
            <person name="Davidsen T.M."/>
            <person name="Wayne K.J."/>
            <person name="Tettelin H."/>
            <person name="Glass J.I."/>
            <person name="Rusch D."/>
            <person name="Podicherti R."/>
            <person name="Tsui H.-C.T."/>
            <person name="Winkler M.E."/>
        </authorList>
    </citation>
    <scope>NUCLEOTIDE SEQUENCE</scope>
</reference>
<evidence type="ECO:0000256" key="1">
    <source>
        <dbReference type="SAM" id="MobiDB-lite"/>
    </source>
</evidence>
<evidence type="ECO:0000313" key="2">
    <source>
        <dbReference type="EMBL" id="SVD13531.1"/>
    </source>
</evidence>
<proteinExistence type="predicted"/>
<dbReference type="Gene3D" id="3.30.40.220">
    <property type="match status" value="1"/>
</dbReference>
<dbReference type="EMBL" id="UINC01131680">
    <property type="protein sequence ID" value="SVD13531.1"/>
    <property type="molecule type" value="Genomic_DNA"/>
</dbReference>
<accession>A0A382SX77</accession>
<name>A0A382SX77_9ZZZZ</name>